<comment type="similarity">
    <text evidence="1">Belongs to the transposase 11 family.</text>
</comment>
<accession>Q4U1X0</accession>
<dbReference type="AlphaFoldDB" id="Q4U1X0"/>
<sequence length="420" mass="48723">MKTTLRPSKIKEILSNNIKSMAAIPDDYVRRPGHDFSRNRKLTFETMLQMLIGMGGNSLCKELYEWFSFSKDTASVSAFVQQREKILPSAIETLFHRFVASCDESVLFNGYRLFAVDGTDLRLPTNPNDSESYMKNESNTKGYNLVHIDAMYDLMRHVYVDASVQPKKGMNEHKALVSMVDRSNYSGKVIVIADRGYESFNNIAHFQEKSWNYIIRSKESYGIISKLAVPDQAEFDIQVTLSLTRRQTKQTLSLLKKDPVRYRWIQPHTTFDYLYPKDDRLYDLCFRVVRFAISDVSYETVFTNLDSGNFPPDTIKELYNRRWGIETSFRELKYAVGLVNLHSKKPSSMLQEVFSRFILYNFSALIAHQAQIPNEATKRINFSAAMLICRQYFRDKLSEDSLLDLIAKHLSLIRKGRKFP</sequence>
<dbReference type="Pfam" id="PF01609">
    <property type="entry name" value="DDE_Tnp_1"/>
    <property type="match status" value="1"/>
</dbReference>
<dbReference type="GO" id="GO:0006313">
    <property type="term" value="P:DNA transposition"/>
    <property type="evidence" value="ECO:0007669"/>
    <property type="project" value="InterPro"/>
</dbReference>
<keyword evidence="3" id="KW-0238">DNA-binding</keyword>
<evidence type="ECO:0000259" key="5">
    <source>
        <dbReference type="Pfam" id="PF01609"/>
    </source>
</evidence>
<evidence type="ECO:0000256" key="3">
    <source>
        <dbReference type="ARBA" id="ARBA00023125"/>
    </source>
</evidence>
<dbReference type="InterPro" id="IPR047952">
    <property type="entry name" value="Transpos_IS4"/>
</dbReference>
<dbReference type="PANTHER" id="PTHR33258">
    <property type="entry name" value="TRANSPOSASE INSL FOR INSERTION SEQUENCE ELEMENT IS186A-RELATED"/>
    <property type="match status" value="1"/>
</dbReference>
<dbReference type="GO" id="GO:0003677">
    <property type="term" value="F:DNA binding"/>
    <property type="evidence" value="ECO:0007669"/>
    <property type="project" value="UniProtKB-KW"/>
</dbReference>
<dbReference type="EMBL" id="DQ018710">
    <property type="protein sequence ID" value="AAY52000.1"/>
    <property type="molecule type" value="Genomic_DNA"/>
</dbReference>
<dbReference type="NCBIfam" id="NF033592">
    <property type="entry name" value="transpos_IS4_1"/>
    <property type="match status" value="1"/>
</dbReference>
<evidence type="ECO:0000256" key="4">
    <source>
        <dbReference type="ARBA" id="ARBA00023172"/>
    </source>
</evidence>
<evidence type="ECO:0000256" key="2">
    <source>
        <dbReference type="ARBA" id="ARBA00022578"/>
    </source>
</evidence>
<keyword evidence="4" id="KW-0233">DNA recombination</keyword>
<organism evidence="6">
    <name type="scientific">Paenibacillus thiaminolyticus</name>
    <name type="common">Bacillus thiaminolyticus</name>
    <dbReference type="NCBI Taxonomy" id="49283"/>
    <lineage>
        <taxon>Bacteria</taxon>
        <taxon>Bacillati</taxon>
        <taxon>Bacillota</taxon>
        <taxon>Bacilli</taxon>
        <taxon>Bacillales</taxon>
        <taxon>Paenibacillaceae</taxon>
        <taxon>Paenibacillus</taxon>
    </lineage>
</organism>
<dbReference type="InterPro" id="IPR012337">
    <property type="entry name" value="RNaseH-like_sf"/>
</dbReference>
<protein>
    <submittedName>
        <fullName evidence="6">Putative transposase</fullName>
    </submittedName>
</protein>
<dbReference type="GO" id="GO:0004803">
    <property type="term" value="F:transposase activity"/>
    <property type="evidence" value="ECO:0007669"/>
    <property type="project" value="InterPro"/>
</dbReference>
<keyword evidence="2" id="KW-0815">Transposition</keyword>
<evidence type="ECO:0000313" key="6">
    <source>
        <dbReference type="EMBL" id="AAY52000.1"/>
    </source>
</evidence>
<proteinExistence type="inferred from homology"/>
<reference evidence="6" key="1">
    <citation type="journal article" date="2005" name="Antimicrob. Agents Chemother.">
        <title>Glycopeptide resistance vanA operons in Paenibacillus strains isolated from soil.</title>
        <authorList>
            <person name="Guardabassi L."/>
            <person name="Perichon B."/>
            <person name="van Heijenoort J."/>
            <person name="Blanot D."/>
            <person name="Courvalin P."/>
        </authorList>
    </citation>
    <scope>NUCLEOTIDE SEQUENCE</scope>
    <source>
        <strain evidence="6">PT-2B1</strain>
    </source>
</reference>
<dbReference type="PANTHER" id="PTHR33258:SF1">
    <property type="entry name" value="TRANSPOSASE INSL FOR INSERTION SEQUENCE ELEMENT IS186A-RELATED"/>
    <property type="match status" value="1"/>
</dbReference>
<name>Q4U1X0_PANTH</name>
<feature type="domain" description="Transposase IS4-like" evidence="5">
    <location>
        <begin position="110"/>
        <end position="362"/>
    </location>
</feature>
<dbReference type="Gene3D" id="3.90.350.10">
    <property type="entry name" value="Transposase Inhibitor Protein From Tn5, Chain A, domain 1"/>
    <property type="match status" value="1"/>
</dbReference>
<dbReference type="SUPFAM" id="SSF53098">
    <property type="entry name" value="Ribonuclease H-like"/>
    <property type="match status" value="1"/>
</dbReference>
<evidence type="ECO:0000256" key="1">
    <source>
        <dbReference type="ARBA" id="ARBA00010075"/>
    </source>
</evidence>
<dbReference type="InterPro" id="IPR002559">
    <property type="entry name" value="Transposase_11"/>
</dbReference>